<organism evidence="1 2">
    <name type="scientific">Symbiobacterium terraclitae</name>
    <dbReference type="NCBI Taxonomy" id="557451"/>
    <lineage>
        <taxon>Bacteria</taxon>
        <taxon>Bacillati</taxon>
        <taxon>Bacillota</taxon>
        <taxon>Clostridia</taxon>
        <taxon>Eubacteriales</taxon>
        <taxon>Symbiobacteriaceae</taxon>
        <taxon>Symbiobacterium</taxon>
    </lineage>
</organism>
<evidence type="ECO:0000313" key="2">
    <source>
        <dbReference type="Proteomes" id="UP001519289"/>
    </source>
</evidence>
<dbReference type="RefSeq" id="WP_209464942.1">
    <property type="nucleotide sequence ID" value="NZ_JAGGLG010000001.1"/>
</dbReference>
<reference evidence="1 2" key="1">
    <citation type="submission" date="2021-03" db="EMBL/GenBank/DDBJ databases">
        <title>Genomic Encyclopedia of Type Strains, Phase IV (KMG-IV): sequencing the most valuable type-strain genomes for metagenomic binning, comparative biology and taxonomic classification.</title>
        <authorList>
            <person name="Goeker M."/>
        </authorList>
    </citation>
    <scope>NUCLEOTIDE SEQUENCE [LARGE SCALE GENOMIC DNA]</scope>
    <source>
        <strain evidence="1 2">DSM 27138</strain>
    </source>
</reference>
<evidence type="ECO:0000313" key="1">
    <source>
        <dbReference type="EMBL" id="MBP2016794.1"/>
    </source>
</evidence>
<protein>
    <submittedName>
        <fullName evidence="1">Uncharacterized protein</fullName>
    </submittedName>
</protein>
<accession>A0ABS4JMN8</accession>
<proteinExistence type="predicted"/>
<dbReference type="EMBL" id="JAGGLG010000001">
    <property type="protein sequence ID" value="MBP2016794.1"/>
    <property type="molecule type" value="Genomic_DNA"/>
</dbReference>
<sequence length="131" mass="14200">MTDSPVHLPTQAAEFSGPARQAVAIYCPGWTESLLALLADRPTAYEAAWRFAPEQRAHVLEVVYEGAAPLRIALVDGVHNQLIAALVRGRTLVLSPFPLYREPGWEGELFAPETSLVLPTLPSLLDAGDRG</sequence>
<keyword evidence="2" id="KW-1185">Reference proteome</keyword>
<dbReference type="Proteomes" id="UP001519289">
    <property type="component" value="Unassembled WGS sequence"/>
</dbReference>
<name>A0ABS4JMN8_9FIRM</name>
<comment type="caution">
    <text evidence="1">The sequence shown here is derived from an EMBL/GenBank/DDBJ whole genome shotgun (WGS) entry which is preliminary data.</text>
</comment>
<gene>
    <name evidence="1" type="ORF">J2Z79_000167</name>
</gene>